<feature type="active site" evidence="16">
    <location>
        <position position="432"/>
    </location>
</feature>
<comment type="cofactor">
    <cofactor evidence="1 17">
        <name>FAD</name>
        <dbReference type="ChEBI" id="CHEBI:57692"/>
    </cofactor>
</comment>
<dbReference type="OrthoDB" id="269384at2759"/>
<feature type="transmembrane region" description="Helical" evidence="19">
    <location>
        <begin position="20"/>
        <end position="38"/>
    </location>
</feature>
<feature type="binding site" evidence="17">
    <location>
        <position position="301"/>
    </location>
    <ligand>
        <name>FAD</name>
        <dbReference type="ChEBI" id="CHEBI:57692"/>
    </ligand>
</feature>
<feature type="active site" description="Nucleophile" evidence="16">
    <location>
        <position position="429"/>
    </location>
</feature>
<keyword evidence="14" id="KW-0325">Glycoprotein</keyword>
<keyword evidence="11" id="KW-0560">Oxidoreductase</keyword>
<dbReference type="PANTHER" id="PTHR12613">
    <property type="entry name" value="ERO1-RELATED"/>
    <property type="match status" value="1"/>
</dbReference>
<keyword evidence="21" id="KW-1185">Reference proteome</keyword>
<evidence type="ECO:0000256" key="14">
    <source>
        <dbReference type="ARBA" id="ARBA00023180"/>
    </source>
</evidence>
<evidence type="ECO:0000256" key="17">
    <source>
        <dbReference type="PIRSR" id="PIRSR017205-2"/>
    </source>
</evidence>
<dbReference type="InterPro" id="IPR037192">
    <property type="entry name" value="ERO1-like_sf"/>
</dbReference>
<evidence type="ECO:0000313" key="20">
    <source>
        <dbReference type="EMBL" id="OLY84107.1"/>
    </source>
</evidence>
<dbReference type="Pfam" id="PF04137">
    <property type="entry name" value="ERO1"/>
    <property type="match status" value="1"/>
</dbReference>
<protein>
    <submittedName>
        <fullName evidence="20">Endoplasmic reticulum oxidoreductin-1</fullName>
    </submittedName>
</protein>
<keyword evidence="8" id="KW-0256">Endoplasmic reticulum</keyword>
<evidence type="ECO:0000256" key="1">
    <source>
        <dbReference type="ARBA" id="ARBA00001974"/>
    </source>
</evidence>
<feature type="binding site" evidence="17">
    <location>
        <position position="222"/>
    </location>
    <ligand>
        <name>FAD</name>
        <dbReference type="ChEBI" id="CHEBI:57692"/>
    </ligand>
</feature>
<evidence type="ECO:0000256" key="9">
    <source>
        <dbReference type="ARBA" id="ARBA00022827"/>
    </source>
</evidence>
<evidence type="ECO:0000256" key="7">
    <source>
        <dbReference type="ARBA" id="ARBA00022729"/>
    </source>
</evidence>
<evidence type="ECO:0000256" key="3">
    <source>
        <dbReference type="ARBA" id="ARBA00008277"/>
    </source>
</evidence>
<evidence type="ECO:0000256" key="11">
    <source>
        <dbReference type="ARBA" id="ARBA00023002"/>
    </source>
</evidence>
<evidence type="ECO:0000256" key="19">
    <source>
        <dbReference type="SAM" id="Phobius"/>
    </source>
</evidence>
<keyword evidence="6" id="KW-0285">Flavoprotein</keyword>
<dbReference type="Proteomes" id="UP000187455">
    <property type="component" value="Unassembled WGS sequence"/>
</dbReference>
<feature type="disulfide bond" description="Redox-active" evidence="18">
    <location>
        <begin position="429"/>
        <end position="432"/>
    </location>
</feature>
<keyword evidence="5" id="KW-0813">Transport</keyword>
<keyword evidence="19" id="KW-1133">Transmembrane helix</keyword>
<evidence type="ECO:0000256" key="13">
    <source>
        <dbReference type="ARBA" id="ARBA00023157"/>
    </source>
</evidence>
<comment type="similarity">
    <text evidence="3">Belongs to the EROs family.</text>
</comment>
<keyword evidence="9 17" id="KW-0274">FAD</keyword>
<dbReference type="PANTHER" id="PTHR12613:SF0">
    <property type="entry name" value="ERO1-LIKE PROTEIN"/>
    <property type="match status" value="1"/>
</dbReference>
<keyword evidence="19" id="KW-0812">Transmembrane</keyword>
<comment type="subunit">
    <text evidence="4">May function both as a monomer and a homodimer.</text>
</comment>
<comment type="subcellular location">
    <subcellularLocation>
        <location evidence="2">Endoplasmic reticulum membrane</location>
        <topology evidence="2">Peripheral membrane protein</topology>
        <orientation evidence="2">Lumenal side</orientation>
    </subcellularLocation>
</comment>
<keyword evidence="10" id="KW-0249">Electron transport</keyword>
<keyword evidence="7" id="KW-0732">Signal</keyword>
<evidence type="ECO:0000256" key="4">
    <source>
        <dbReference type="ARBA" id="ARBA00011802"/>
    </source>
</evidence>
<evidence type="ECO:0000256" key="2">
    <source>
        <dbReference type="ARBA" id="ARBA00004367"/>
    </source>
</evidence>
<keyword evidence="15" id="KW-0676">Redox-active center</keyword>
<keyword evidence="13 18" id="KW-1015">Disulfide bond</keyword>
<evidence type="ECO:0000256" key="10">
    <source>
        <dbReference type="ARBA" id="ARBA00022982"/>
    </source>
</evidence>
<sequence length="511" mass="58226">MTKKVSKPAEIRNRSRFSKFYFWIIQAVVTIVAVFLITRQNSSENAQTVVKNDAASKPPIPNNVDFMVQVLQKSGGKNICLPNGNIHGTHIDFESIEAINEKVTKILSRVVKTPFFRKIKIDLNRDCLFWENDDVCTQKECSVEQIDLSNIPSKWKTRADFAPISNSPFQKMASKRVEKVSSKDFAVVYDETDTGPEGMWVDLVDNPEKFTGYAGSSANQIWMTIYQHNCFGVSPYMTSTASGWGDQKTGTDQSQNPFVNPPDKKSALAQFLMDLGEEDSSDYTLKAQVPMEFQMFYNAVSGLHASTSTHICYDHYDKEKNVWSPNLGCFIARIGSFPERLRNIYFNYVLLLRAIQKASPFLQNYDYTLSSSEPSKTKQAIRRLTKLLAPVQDSFDETSMFHSKRTLSLLPEFRTTFQNISRIMDCTGCETCKLWGKTQILGLGTGLKILFSYDKEELSSNFDLVDIKRNEVVALIATFNQFSQSLLDIKHFRSMYQKMLFKYETSGKIEL</sequence>
<dbReference type="AlphaFoldDB" id="A0A1R0H4Q2"/>
<comment type="caution">
    <text evidence="20">The sequence shown here is derived from an EMBL/GenBank/DDBJ whole genome shotgun (WGS) entry which is preliminary data.</text>
</comment>
<evidence type="ECO:0000256" key="12">
    <source>
        <dbReference type="ARBA" id="ARBA00023136"/>
    </source>
</evidence>
<name>A0A1R0H4Q2_9FUNG</name>
<organism evidence="20 21">
    <name type="scientific">Smittium mucronatum</name>
    <dbReference type="NCBI Taxonomy" id="133383"/>
    <lineage>
        <taxon>Eukaryota</taxon>
        <taxon>Fungi</taxon>
        <taxon>Fungi incertae sedis</taxon>
        <taxon>Zoopagomycota</taxon>
        <taxon>Kickxellomycotina</taxon>
        <taxon>Harpellomycetes</taxon>
        <taxon>Harpellales</taxon>
        <taxon>Legeriomycetaceae</taxon>
        <taxon>Smittium</taxon>
    </lineage>
</organism>
<dbReference type="EMBL" id="LSSL01000613">
    <property type="protein sequence ID" value="OLY84107.1"/>
    <property type="molecule type" value="Genomic_DNA"/>
</dbReference>
<dbReference type="InterPro" id="IPR007266">
    <property type="entry name" value="Ero1"/>
</dbReference>
<keyword evidence="12 19" id="KW-0472">Membrane</keyword>
<feature type="binding site" evidence="17">
    <location>
        <position position="304"/>
    </location>
    <ligand>
        <name>FAD</name>
        <dbReference type="ChEBI" id="CHEBI:57692"/>
    </ligand>
</feature>
<dbReference type="GO" id="GO:0034975">
    <property type="term" value="P:protein folding in endoplasmic reticulum"/>
    <property type="evidence" value="ECO:0007669"/>
    <property type="project" value="InterPro"/>
</dbReference>
<feature type="binding site" evidence="17">
    <location>
        <position position="333"/>
    </location>
    <ligand>
        <name>FAD</name>
        <dbReference type="ChEBI" id="CHEBI:57692"/>
    </ligand>
</feature>
<evidence type="ECO:0000256" key="15">
    <source>
        <dbReference type="ARBA" id="ARBA00023284"/>
    </source>
</evidence>
<evidence type="ECO:0000256" key="16">
    <source>
        <dbReference type="PIRSR" id="PIRSR017205-1"/>
    </source>
</evidence>
<evidence type="ECO:0000256" key="5">
    <source>
        <dbReference type="ARBA" id="ARBA00022448"/>
    </source>
</evidence>
<evidence type="ECO:0000256" key="6">
    <source>
        <dbReference type="ARBA" id="ARBA00022630"/>
    </source>
</evidence>
<dbReference type="SUPFAM" id="SSF110019">
    <property type="entry name" value="ERO1-like"/>
    <property type="match status" value="1"/>
</dbReference>
<evidence type="ECO:0000313" key="21">
    <source>
        <dbReference type="Proteomes" id="UP000187455"/>
    </source>
</evidence>
<dbReference type="GO" id="GO:0005789">
    <property type="term" value="C:endoplasmic reticulum membrane"/>
    <property type="evidence" value="ECO:0007669"/>
    <property type="project" value="UniProtKB-SubCell"/>
</dbReference>
<gene>
    <name evidence="20" type="ORF">AYI68_g1734</name>
</gene>
<feature type="disulfide bond" description="Redox-active" evidence="18">
    <location>
        <begin position="136"/>
        <end position="141"/>
    </location>
</feature>
<dbReference type="PIRSF" id="PIRSF017205">
    <property type="entry name" value="ERO1"/>
    <property type="match status" value="1"/>
</dbReference>
<dbReference type="STRING" id="133383.A0A1R0H4Q2"/>
<accession>A0A1R0H4Q2</accession>
<dbReference type="GO" id="GO:0016972">
    <property type="term" value="F:thiol oxidase activity"/>
    <property type="evidence" value="ECO:0007669"/>
    <property type="project" value="InterPro"/>
</dbReference>
<evidence type="ECO:0000256" key="18">
    <source>
        <dbReference type="PIRSR" id="PIRSR017205-3"/>
    </source>
</evidence>
<evidence type="ECO:0000256" key="8">
    <source>
        <dbReference type="ARBA" id="ARBA00022824"/>
    </source>
</evidence>
<dbReference type="GO" id="GO:0015035">
    <property type="term" value="F:protein-disulfide reductase activity"/>
    <property type="evidence" value="ECO:0007669"/>
    <property type="project" value="InterPro"/>
</dbReference>
<feature type="binding site" evidence="17">
    <location>
        <position position="211"/>
    </location>
    <ligand>
        <name>FAD</name>
        <dbReference type="ChEBI" id="CHEBI:57692"/>
    </ligand>
</feature>
<reference evidence="20 21" key="1">
    <citation type="journal article" date="2016" name="Mol. Biol. Evol.">
        <title>Genome-Wide Survey of Gut Fungi (Harpellales) Reveals the First Horizontally Transferred Ubiquitin Gene from a Mosquito Host.</title>
        <authorList>
            <person name="Wang Y."/>
            <person name="White M.M."/>
            <person name="Kvist S."/>
            <person name="Moncalvo J.M."/>
        </authorList>
    </citation>
    <scope>NUCLEOTIDE SEQUENCE [LARGE SCALE GENOMIC DNA]</scope>
    <source>
        <strain evidence="20 21">ALG-7-W6</strain>
    </source>
</reference>
<dbReference type="GO" id="GO:0071949">
    <property type="term" value="F:FAD binding"/>
    <property type="evidence" value="ECO:0007669"/>
    <property type="project" value="InterPro"/>
</dbReference>
<proteinExistence type="inferred from homology"/>